<evidence type="ECO:0000256" key="8">
    <source>
        <dbReference type="HAMAP-Rule" id="MF_00253"/>
    </source>
</evidence>
<dbReference type="PANTHER" id="PTHR10745">
    <property type="entry name" value="GLYCYL-TRNA SYNTHETASE/DNA POLYMERASE SUBUNIT GAMMA-2"/>
    <property type="match status" value="1"/>
</dbReference>
<evidence type="ECO:0000256" key="9">
    <source>
        <dbReference type="SAM" id="Coils"/>
    </source>
</evidence>
<dbReference type="GO" id="GO:0070062">
    <property type="term" value="C:extracellular exosome"/>
    <property type="evidence" value="ECO:0007669"/>
    <property type="project" value="UniProtKB-ARBA"/>
</dbReference>
<dbReference type="GO" id="GO:1990742">
    <property type="term" value="C:microvesicle"/>
    <property type="evidence" value="ECO:0007669"/>
    <property type="project" value="UniProtKB-ARBA"/>
</dbReference>
<dbReference type="AlphaFoldDB" id="A0A1I0MLA4"/>
<evidence type="ECO:0000259" key="10">
    <source>
        <dbReference type="PROSITE" id="PS50862"/>
    </source>
</evidence>
<dbReference type="PROSITE" id="PS50862">
    <property type="entry name" value="AA_TRNA_LIGASE_II"/>
    <property type="match status" value="1"/>
</dbReference>
<dbReference type="GO" id="GO:0015966">
    <property type="term" value="P:diadenosine tetraphosphate biosynthetic process"/>
    <property type="evidence" value="ECO:0007669"/>
    <property type="project" value="UniProtKB-ARBA"/>
</dbReference>
<dbReference type="GeneID" id="99985241"/>
<dbReference type="FunFam" id="3.40.50.800:FF:000002">
    <property type="entry name" value="Glycine--tRNA ligase"/>
    <property type="match status" value="1"/>
</dbReference>
<dbReference type="GO" id="GO:0004820">
    <property type="term" value="F:glycine-tRNA ligase activity"/>
    <property type="evidence" value="ECO:0007669"/>
    <property type="project" value="UniProtKB-UniRule"/>
</dbReference>
<feature type="binding site" evidence="8">
    <location>
        <position position="102"/>
    </location>
    <ligand>
        <name>substrate</name>
    </ligand>
</feature>
<keyword evidence="9" id="KW-0175">Coiled coil</keyword>
<comment type="similarity">
    <text evidence="1 8">Belongs to the class-II aminoacyl-tRNA synthetase family.</text>
</comment>
<evidence type="ECO:0000256" key="2">
    <source>
        <dbReference type="ARBA" id="ARBA00022490"/>
    </source>
</evidence>
<keyword evidence="3 8" id="KW-0436">Ligase</keyword>
<dbReference type="InterPro" id="IPR002314">
    <property type="entry name" value="aa-tRNA-synt_IIb"/>
</dbReference>
<feature type="binding site" evidence="8">
    <location>
        <position position="219"/>
    </location>
    <ligand>
        <name>substrate</name>
    </ligand>
</feature>
<evidence type="ECO:0000256" key="6">
    <source>
        <dbReference type="ARBA" id="ARBA00022917"/>
    </source>
</evidence>
<dbReference type="RefSeq" id="WP_090256791.1">
    <property type="nucleotide sequence ID" value="NZ_FOIR01000001.1"/>
</dbReference>
<organism evidence="11 12">
    <name type="scientific">Roseivirga pacifica</name>
    <dbReference type="NCBI Taxonomy" id="1267423"/>
    <lineage>
        <taxon>Bacteria</taxon>
        <taxon>Pseudomonadati</taxon>
        <taxon>Bacteroidota</taxon>
        <taxon>Cytophagia</taxon>
        <taxon>Cytophagales</taxon>
        <taxon>Roseivirgaceae</taxon>
        <taxon>Roseivirga</taxon>
    </lineage>
</organism>
<dbReference type="HAMAP" id="MF_00253_B">
    <property type="entry name" value="Gly_tRNA_synth_B"/>
    <property type="match status" value="1"/>
</dbReference>
<dbReference type="InterPro" id="IPR027031">
    <property type="entry name" value="Gly-tRNA_synthase/POLG2"/>
</dbReference>
<name>A0A1I0MLA4_9BACT</name>
<keyword evidence="12" id="KW-1185">Reference proteome</keyword>
<dbReference type="STRING" id="1267423.SAMN05216290_0482"/>
<proteinExistence type="inferred from homology"/>
<protein>
    <recommendedName>
        <fullName evidence="8">Glycine--tRNA ligase</fullName>
        <ecNumber evidence="8">6.1.1.14</ecNumber>
    </recommendedName>
    <alternativeName>
        <fullName evidence="8">Glycyl-tRNA synthetase</fullName>
        <shortName evidence="8">GlyRS</shortName>
    </alternativeName>
</protein>
<comment type="catalytic activity">
    <reaction evidence="8">
        <text>tRNA(Gly) + glycine + ATP = glycyl-tRNA(Gly) + AMP + diphosphate</text>
        <dbReference type="Rhea" id="RHEA:16013"/>
        <dbReference type="Rhea" id="RHEA-COMP:9664"/>
        <dbReference type="Rhea" id="RHEA-COMP:9683"/>
        <dbReference type="ChEBI" id="CHEBI:30616"/>
        <dbReference type="ChEBI" id="CHEBI:33019"/>
        <dbReference type="ChEBI" id="CHEBI:57305"/>
        <dbReference type="ChEBI" id="CHEBI:78442"/>
        <dbReference type="ChEBI" id="CHEBI:78522"/>
        <dbReference type="ChEBI" id="CHEBI:456215"/>
        <dbReference type="EC" id="6.1.1.14"/>
    </reaction>
</comment>
<evidence type="ECO:0000256" key="4">
    <source>
        <dbReference type="ARBA" id="ARBA00022741"/>
    </source>
</evidence>
<dbReference type="InterPro" id="IPR033731">
    <property type="entry name" value="GlyRS-like_core"/>
</dbReference>
<dbReference type="InterPro" id="IPR022961">
    <property type="entry name" value="Gly_tRNA_ligase_bac"/>
</dbReference>
<dbReference type="GO" id="GO:0005524">
    <property type="term" value="F:ATP binding"/>
    <property type="evidence" value="ECO:0007669"/>
    <property type="project" value="UniProtKB-UniRule"/>
</dbReference>
<dbReference type="Gene3D" id="3.30.40.230">
    <property type="match status" value="1"/>
</dbReference>
<evidence type="ECO:0000313" key="12">
    <source>
        <dbReference type="Proteomes" id="UP000199437"/>
    </source>
</evidence>
<evidence type="ECO:0000313" key="11">
    <source>
        <dbReference type="EMBL" id="SEV88855.1"/>
    </source>
</evidence>
<gene>
    <name evidence="8" type="primary">glyQS</name>
    <name evidence="11" type="ORF">SAMN05216290_0482</name>
</gene>
<dbReference type="NCBIfam" id="NF003211">
    <property type="entry name" value="PRK04173.1"/>
    <property type="match status" value="1"/>
</dbReference>
<evidence type="ECO:0000256" key="5">
    <source>
        <dbReference type="ARBA" id="ARBA00022840"/>
    </source>
</evidence>
<keyword evidence="5 8" id="KW-0067">ATP-binding</keyword>
<feature type="binding site" evidence="8">
    <location>
        <begin position="377"/>
        <end position="380"/>
    </location>
    <ligand>
        <name>ATP</name>
        <dbReference type="ChEBI" id="CHEBI:30616"/>
    </ligand>
</feature>
<evidence type="ECO:0000256" key="7">
    <source>
        <dbReference type="ARBA" id="ARBA00023146"/>
    </source>
</evidence>
<dbReference type="SUPFAM" id="SSF52954">
    <property type="entry name" value="Class II aaRS ABD-related"/>
    <property type="match status" value="1"/>
</dbReference>
<keyword evidence="7 8" id="KW-0030">Aminoacyl-tRNA synthetase</keyword>
<dbReference type="Proteomes" id="UP000199437">
    <property type="component" value="Unassembled WGS sequence"/>
</dbReference>
<dbReference type="Pfam" id="PF00587">
    <property type="entry name" value="tRNA-synt_2b"/>
    <property type="match status" value="1"/>
</dbReference>
<dbReference type="EC" id="6.1.1.14" evidence="8"/>
<reference evidence="12" key="1">
    <citation type="submission" date="2016-10" db="EMBL/GenBank/DDBJ databases">
        <authorList>
            <person name="Varghese N."/>
            <person name="Submissions S."/>
        </authorList>
    </citation>
    <scope>NUCLEOTIDE SEQUENCE [LARGE SCALE GENOMIC DNA]</scope>
    <source>
        <strain evidence="12">CGMCC 1.12402</strain>
    </source>
</reference>
<dbReference type="CDD" id="cd00858">
    <property type="entry name" value="GlyRS_anticodon"/>
    <property type="match status" value="1"/>
</dbReference>
<dbReference type="NCBIfam" id="TIGR00389">
    <property type="entry name" value="glyS_dimeric"/>
    <property type="match status" value="1"/>
</dbReference>
<keyword evidence="6 8" id="KW-0648">Protein biosynthesis</keyword>
<comment type="subunit">
    <text evidence="8">Homodimer.</text>
</comment>
<dbReference type="InterPro" id="IPR004154">
    <property type="entry name" value="Anticodon-bd"/>
</dbReference>
<dbReference type="GO" id="GO:0004081">
    <property type="term" value="F:bis(5'-nucleosyl)-tetraphosphatase (asymmetrical) activity"/>
    <property type="evidence" value="ECO:0007669"/>
    <property type="project" value="UniProtKB-ARBA"/>
</dbReference>
<evidence type="ECO:0000256" key="3">
    <source>
        <dbReference type="ARBA" id="ARBA00022598"/>
    </source>
</evidence>
<comment type="subcellular location">
    <subcellularLocation>
        <location evidence="8">Cytoplasm</location>
    </subcellularLocation>
</comment>
<feature type="binding site" evidence="8">
    <location>
        <begin position="333"/>
        <end position="334"/>
    </location>
    <ligand>
        <name>ATP</name>
        <dbReference type="ChEBI" id="CHEBI:30616"/>
    </ligand>
</feature>
<feature type="binding site" evidence="8">
    <location>
        <begin position="251"/>
        <end position="253"/>
    </location>
    <ligand>
        <name>ATP</name>
        <dbReference type="ChEBI" id="CHEBI:30616"/>
    </ligand>
</feature>
<comment type="function">
    <text evidence="8">Catalyzes the attachment of glycine to tRNA(Gly).</text>
</comment>
<dbReference type="Gene3D" id="3.30.930.10">
    <property type="entry name" value="Bira Bifunctional Protein, Domain 2"/>
    <property type="match status" value="1"/>
</dbReference>
<dbReference type="CDD" id="cd00774">
    <property type="entry name" value="GlyRS-like_core"/>
    <property type="match status" value="1"/>
</dbReference>
<dbReference type="Pfam" id="PF03129">
    <property type="entry name" value="HGTP_anticodon"/>
    <property type="match status" value="1"/>
</dbReference>
<dbReference type="SUPFAM" id="SSF55681">
    <property type="entry name" value="Class II aaRS and biotin synthetases"/>
    <property type="match status" value="1"/>
</dbReference>
<dbReference type="PRINTS" id="PR01043">
    <property type="entry name" value="TRNASYNTHGLY"/>
</dbReference>
<keyword evidence="2 8" id="KW-0963">Cytoplasm</keyword>
<dbReference type="GO" id="GO:0006426">
    <property type="term" value="P:glycyl-tRNA aminoacylation"/>
    <property type="evidence" value="ECO:0007669"/>
    <property type="project" value="UniProtKB-UniRule"/>
</dbReference>
<dbReference type="EMBL" id="FOIR01000001">
    <property type="protein sequence ID" value="SEV88855.1"/>
    <property type="molecule type" value="Genomic_DNA"/>
</dbReference>
<dbReference type="OrthoDB" id="9760853at2"/>
<dbReference type="InterPro" id="IPR036621">
    <property type="entry name" value="Anticodon-bd_dom_sf"/>
</dbReference>
<dbReference type="InterPro" id="IPR006195">
    <property type="entry name" value="aa-tRNA-synth_II"/>
</dbReference>
<feature type="binding site" evidence="8">
    <location>
        <begin position="266"/>
        <end position="270"/>
    </location>
    <ligand>
        <name>substrate</name>
    </ligand>
</feature>
<keyword evidence="4 8" id="KW-0547">Nucleotide-binding</keyword>
<feature type="binding site" evidence="8">
    <location>
        <begin position="373"/>
        <end position="377"/>
    </location>
    <ligand>
        <name>substrate</name>
    </ligand>
</feature>
<dbReference type="InterPro" id="IPR002315">
    <property type="entry name" value="tRNA-synt_gly"/>
</dbReference>
<dbReference type="Gene3D" id="3.40.50.800">
    <property type="entry name" value="Anticodon-binding domain"/>
    <property type="match status" value="1"/>
</dbReference>
<evidence type="ECO:0000256" key="1">
    <source>
        <dbReference type="ARBA" id="ARBA00008226"/>
    </source>
</evidence>
<dbReference type="GO" id="GO:0005737">
    <property type="term" value="C:cytoplasm"/>
    <property type="evidence" value="ECO:0007669"/>
    <property type="project" value="UniProtKB-SubCell"/>
</dbReference>
<sequence length="516" mass="59405">MAQNDDNLLKKITAHAKEYGFIFPSSEIYDGLAAAYDYGQNGVELKNNIKQYWWKSMVQMHENIVGIDASIFMHPTTWKASGHVDAFNDPLIDNKDSKKRYRADVLIEEHIAKYEAKIEKEVTKAEKRFGEAFDKVQFLATNPNVLRNQAKIDEIENRLGTSLEKGDLADIKALIEELGIACPISGSKNWTDVRQFNLMFSTELGSVADDSNKIYLRPETAQGIFVNYLNVQKTGRMKIPFGIAQIGKAFRNEIIARQFIFRMREFEQMEMQFFVKPGEEMEWYESWKEKRINWHKALGLGEDNYRFHDHINLAHYANAAADIEFRFPMGFKELEGIHSRTDFDLKAHEEHSGKKLQFFDTVENKSYVPYVIETSIGLDRMFLAVLSAAYTEETLEDGSERTVLKIPAALAPYQVAVLPLLKKEDSGLPQKAREIMSDLKFDFNCQYDEKDAIGKRYRRQDAIGTPFCVTVDHQTLEDNTVTIRDRDDLSQIRVSVEELKAKLKEVTSLEKLLRKA</sequence>
<feature type="binding site" evidence="8">
    <location>
        <begin position="261"/>
        <end position="266"/>
    </location>
    <ligand>
        <name>ATP</name>
        <dbReference type="ChEBI" id="CHEBI:30616"/>
    </ligand>
</feature>
<feature type="domain" description="Aminoacyl-transfer RNA synthetases class-II family profile" evidence="10">
    <location>
        <begin position="199"/>
        <end position="412"/>
    </location>
</feature>
<dbReference type="InterPro" id="IPR045864">
    <property type="entry name" value="aa-tRNA-synth_II/BPL/LPL"/>
</dbReference>
<dbReference type="PANTHER" id="PTHR10745:SF8">
    <property type="entry name" value="DNA POLYMERASE SUBUNIT GAMMA-2, MITOCHONDRIAL"/>
    <property type="match status" value="1"/>
</dbReference>
<feature type="coiled-coil region" evidence="9">
    <location>
        <begin position="489"/>
        <end position="516"/>
    </location>
</feature>
<accession>A0A1I0MLA4</accession>